<evidence type="ECO:0000313" key="3">
    <source>
        <dbReference type="Proteomes" id="UP000335636"/>
    </source>
</evidence>
<evidence type="ECO:0000256" key="1">
    <source>
        <dbReference type="SAM" id="MobiDB-lite"/>
    </source>
</evidence>
<proteinExistence type="predicted"/>
<dbReference type="EMBL" id="CABDUW010000424">
    <property type="protein sequence ID" value="VTJ68306.1"/>
    <property type="molecule type" value="Genomic_DNA"/>
</dbReference>
<accession>A0A5E4BGA5</accession>
<reference evidence="2" key="1">
    <citation type="submission" date="2019-04" db="EMBL/GenBank/DDBJ databases">
        <authorList>
            <person name="Alioto T."/>
            <person name="Alioto T."/>
        </authorList>
    </citation>
    <scope>NUCLEOTIDE SEQUENCE [LARGE SCALE GENOMIC DNA]</scope>
</reference>
<sequence length="175" mass="18252">MLGSLPPNPSHRLATMRFLAAQHHAGSQLGARSARVSGDAGDVPPRGSPNPLLLLSPRPRDSLLELLPVLYLARPTHKVHCPLSPVSQASRVGSAPHVAPGAAWPGPGVALAAVIRCPRCQSRRRSGRSACGRSAVRQIVPGNGFTAFSQGEGREYSGLGGKTVIQKLLACSCCC</sequence>
<organism evidence="2 3">
    <name type="scientific">Marmota monax</name>
    <name type="common">Woodchuck</name>
    <dbReference type="NCBI Taxonomy" id="9995"/>
    <lineage>
        <taxon>Eukaryota</taxon>
        <taxon>Metazoa</taxon>
        <taxon>Chordata</taxon>
        <taxon>Craniata</taxon>
        <taxon>Vertebrata</taxon>
        <taxon>Euteleostomi</taxon>
        <taxon>Mammalia</taxon>
        <taxon>Eutheria</taxon>
        <taxon>Euarchontoglires</taxon>
        <taxon>Glires</taxon>
        <taxon>Rodentia</taxon>
        <taxon>Sciuromorpha</taxon>
        <taxon>Sciuridae</taxon>
        <taxon>Xerinae</taxon>
        <taxon>Marmotini</taxon>
        <taxon>Marmota</taxon>
    </lineage>
</organism>
<gene>
    <name evidence="2" type="ORF">MONAX_5E015862</name>
</gene>
<dbReference type="Proteomes" id="UP000335636">
    <property type="component" value="Unassembled WGS sequence"/>
</dbReference>
<protein>
    <submittedName>
        <fullName evidence="2">Uncharacterized protein</fullName>
    </submittedName>
</protein>
<name>A0A5E4BGA5_MARMO</name>
<comment type="caution">
    <text evidence="2">The sequence shown here is derived from an EMBL/GenBank/DDBJ whole genome shotgun (WGS) entry which is preliminary data.</text>
</comment>
<feature type="region of interest" description="Disordered" evidence="1">
    <location>
        <begin position="29"/>
        <end position="54"/>
    </location>
</feature>
<dbReference type="AlphaFoldDB" id="A0A5E4BGA5"/>
<evidence type="ECO:0000313" key="2">
    <source>
        <dbReference type="EMBL" id="VTJ68306.1"/>
    </source>
</evidence>
<keyword evidence="3" id="KW-1185">Reference proteome</keyword>